<keyword evidence="5" id="KW-0614">Plasmid</keyword>
<evidence type="ECO:0000256" key="2">
    <source>
        <dbReference type="ARBA" id="ARBA00009840"/>
    </source>
</evidence>
<geneLocation type="plasmid" evidence="5 6">
    <name>2</name>
</geneLocation>
<dbReference type="HOGENOM" id="CLU_024057_1_1_0"/>
<protein>
    <submittedName>
        <fullName evidence="5">RmuC-domain protein</fullName>
    </submittedName>
</protein>
<dbReference type="EMBL" id="CP007130">
    <property type="protein sequence ID" value="AHG93503.1"/>
    <property type="molecule type" value="Genomic_DNA"/>
</dbReference>
<dbReference type="PANTHER" id="PTHR30563:SF0">
    <property type="entry name" value="DNA RECOMBINATION PROTEIN RMUC"/>
    <property type="match status" value="1"/>
</dbReference>
<comment type="function">
    <text evidence="1">Involved in DNA recombination.</text>
</comment>
<dbReference type="KEGG" id="gba:J421_5968"/>
<name>W0RV89_9BACT</name>
<dbReference type="InParanoid" id="W0RV89"/>
<evidence type="ECO:0000256" key="1">
    <source>
        <dbReference type="ARBA" id="ARBA00003416"/>
    </source>
</evidence>
<comment type="similarity">
    <text evidence="2">Belongs to the RmuC family.</text>
</comment>
<keyword evidence="6" id="KW-1185">Reference proteome</keyword>
<proteinExistence type="inferred from homology"/>
<keyword evidence="3" id="KW-0175">Coiled coil</keyword>
<dbReference type="OrthoDB" id="370725at2"/>
<dbReference type="PANTHER" id="PTHR30563">
    <property type="entry name" value="DNA RECOMBINATION PROTEIN RMUC"/>
    <property type="match status" value="1"/>
</dbReference>
<dbReference type="eggNOG" id="COG1322">
    <property type="taxonomic scope" value="Bacteria"/>
</dbReference>
<dbReference type="AlphaFoldDB" id="W0RV89"/>
<evidence type="ECO:0000256" key="4">
    <source>
        <dbReference type="ARBA" id="ARBA00023172"/>
    </source>
</evidence>
<sequence length="420" mass="46429">MSPLLPVLPFVAGALVGAVVALLAVRPAHRARLDAERRRADDLDARLRDSFQALSAEALRQNNEAFLRLARTELERTAESSRVDLRERETAIEALVAPIRERLATYDRTLQAMELARAESLGMLAERLDGVAASSESLRHETQKLVTALRTPHVRGQWGEVQLKRVCELAGMLEHCDFATQHTVDGEDGKLRPDLVVRLVGGKSIVVDAKTPLDAYLAAVAAADDDERRRHLAQHARQVRAHVQALSRKSYWEQFERAPELVVLFLPGESFFSAALEHDPSLIEHAVGQRVILATPTTLIALLKALAYGWRQEALAENARAISALGRELYERLGTLGEHFARVGEQLGKTVRSYNQAVGSMEARVLVSARRFRDLGAAPEQEIGVLDPVEEVPRDVRAEELLLVDAVPQGHGSTYAFLED</sequence>
<dbReference type="GO" id="GO:0006310">
    <property type="term" value="P:DNA recombination"/>
    <property type="evidence" value="ECO:0007669"/>
    <property type="project" value="UniProtKB-KW"/>
</dbReference>
<keyword evidence="4" id="KW-0233">DNA recombination</keyword>
<evidence type="ECO:0000313" key="5">
    <source>
        <dbReference type="EMBL" id="AHG93503.1"/>
    </source>
</evidence>
<dbReference type="RefSeq" id="WP_025414806.1">
    <property type="nucleotide sequence ID" value="NZ_CP007130.1"/>
</dbReference>
<dbReference type="PATRIC" id="fig|861299.3.peg.6020"/>
<accession>W0RV89</accession>
<dbReference type="InterPro" id="IPR003798">
    <property type="entry name" value="DNA_recombination_RmuC"/>
</dbReference>
<dbReference type="Pfam" id="PF02646">
    <property type="entry name" value="RmuC"/>
    <property type="match status" value="1"/>
</dbReference>
<evidence type="ECO:0000256" key="3">
    <source>
        <dbReference type="ARBA" id="ARBA00023054"/>
    </source>
</evidence>
<organism evidence="5 6">
    <name type="scientific">Gemmatirosa kalamazoonensis</name>
    <dbReference type="NCBI Taxonomy" id="861299"/>
    <lineage>
        <taxon>Bacteria</taxon>
        <taxon>Pseudomonadati</taxon>
        <taxon>Gemmatimonadota</taxon>
        <taxon>Gemmatimonadia</taxon>
        <taxon>Gemmatimonadales</taxon>
        <taxon>Gemmatimonadaceae</taxon>
        <taxon>Gemmatirosa</taxon>
    </lineage>
</organism>
<evidence type="ECO:0000313" key="6">
    <source>
        <dbReference type="Proteomes" id="UP000019151"/>
    </source>
</evidence>
<reference evidence="5 6" key="1">
    <citation type="journal article" date="2014" name="Genome Announc.">
        <title>Genome Sequence and Methylome of Soil Bacterium Gemmatirosa kalamazoonensis KBS708T, a Member of the Rarely Cultivated Gemmatimonadetes Phylum.</title>
        <authorList>
            <person name="Debruyn J.M."/>
            <person name="Radosevich M."/>
            <person name="Wommack K.E."/>
            <person name="Polson S.W."/>
            <person name="Hauser L.J."/>
            <person name="Fawaz M.N."/>
            <person name="Korlach J."/>
            <person name="Tsai Y.C."/>
        </authorList>
    </citation>
    <scope>NUCLEOTIDE SEQUENCE [LARGE SCALE GENOMIC DNA]</scope>
    <source>
        <strain evidence="5 6">KBS708</strain>
        <plasmid evidence="6">Plasmid 2</plasmid>
    </source>
</reference>
<gene>
    <name evidence="5" type="ORF">J421_5968</name>
</gene>
<dbReference type="Proteomes" id="UP000019151">
    <property type="component" value="Plasmid 2"/>
</dbReference>